<reference evidence="10" key="1">
    <citation type="submission" date="2025-08" db="UniProtKB">
        <authorList>
            <consortium name="RefSeq"/>
        </authorList>
    </citation>
    <scope>IDENTIFICATION</scope>
    <source>
        <tissue evidence="10">Blood</tissue>
    </source>
</reference>
<feature type="region of interest" description="Disordered" evidence="7">
    <location>
        <begin position="86"/>
        <end position="192"/>
    </location>
</feature>
<dbReference type="InterPro" id="IPR001356">
    <property type="entry name" value="HD"/>
</dbReference>
<proteinExistence type="predicted"/>
<evidence type="ECO:0000256" key="4">
    <source>
        <dbReference type="ARBA" id="ARBA00023242"/>
    </source>
</evidence>
<evidence type="ECO:0000256" key="6">
    <source>
        <dbReference type="RuleBase" id="RU000682"/>
    </source>
</evidence>
<evidence type="ECO:0000313" key="10">
    <source>
        <dbReference type="RefSeq" id="XP_032118730.1"/>
    </source>
</evidence>
<dbReference type="GeneID" id="116539683"/>
<dbReference type="PROSITE" id="PS50071">
    <property type="entry name" value="HOMEOBOX_2"/>
    <property type="match status" value="1"/>
</dbReference>
<dbReference type="PANTHER" id="PTHR45793:SF12">
    <property type="entry name" value="TETRAPEPTIDE REPEAT HOMEOBOX 1"/>
    <property type="match status" value="1"/>
</dbReference>
<name>A0A6J3GLQ2_SAPAP</name>
<dbReference type="RefSeq" id="XP_032118730.1">
    <property type="nucleotide sequence ID" value="XM_032262839.1"/>
</dbReference>
<dbReference type="InterPro" id="IPR009057">
    <property type="entry name" value="Homeodomain-like_sf"/>
</dbReference>
<accession>A0A6J3GLQ2</accession>
<feature type="domain" description="Homeobox" evidence="8">
    <location>
        <begin position="33"/>
        <end position="93"/>
    </location>
</feature>
<sequence length="330" mass="35870">MKVFANPLEKPTHISRAGPPPAQGRPLNQNPPRRQRQERTVYTRSQQEELEACFQEKQYPTFDERLELAQKLDLEEHQVQVWFKNRRAKLARERRLQKQPQSGPGRRGRGARAAPPDPAGAASAPGGPEFPQGWDSWMSPQPGPSGILPAGKPTTYSLHQAWGGPERGALSGFLAGPGPGPGPIPAPLRGPISAPAQIPGRIPGPIPGPAQFPGPILAPIPGPISAPAQIPAWMPGHSPDPAQLQIFSLSMDQASQLKSAALNPSTLSSDTKLICFLDCPEDDPWSQVRRHLQNLSRVSDALKGTWDILVDGVKPFASLCWYLLMPPRRL</sequence>
<feature type="compositionally biased region" description="Pro residues" evidence="7">
    <location>
        <begin position="178"/>
        <end position="188"/>
    </location>
</feature>
<comment type="subcellular location">
    <subcellularLocation>
        <location evidence="1 5 6">Nucleus</location>
    </subcellularLocation>
</comment>
<dbReference type="GO" id="GO:0000978">
    <property type="term" value="F:RNA polymerase II cis-regulatory region sequence-specific DNA binding"/>
    <property type="evidence" value="ECO:0007669"/>
    <property type="project" value="TreeGrafter"/>
</dbReference>
<dbReference type="Proteomes" id="UP000504640">
    <property type="component" value="Unplaced"/>
</dbReference>
<dbReference type="Pfam" id="PF00046">
    <property type="entry name" value="Homeodomain"/>
    <property type="match status" value="1"/>
</dbReference>
<dbReference type="InterPro" id="IPR017970">
    <property type="entry name" value="Homeobox_CS"/>
</dbReference>
<organism evidence="9 10">
    <name type="scientific">Sapajus apella</name>
    <name type="common">Brown-capped capuchin</name>
    <name type="synonym">Cebus apella</name>
    <dbReference type="NCBI Taxonomy" id="9515"/>
    <lineage>
        <taxon>Eukaryota</taxon>
        <taxon>Metazoa</taxon>
        <taxon>Chordata</taxon>
        <taxon>Craniata</taxon>
        <taxon>Vertebrata</taxon>
        <taxon>Euteleostomi</taxon>
        <taxon>Mammalia</taxon>
        <taxon>Eutheria</taxon>
        <taxon>Euarchontoglires</taxon>
        <taxon>Primates</taxon>
        <taxon>Haplorrhini</taxon>
        <taxon>Platyrrhini</taxon>
        <taxon>Cebidae</taxon>
        <taxon>Cebinae</taxon>
        <taxon>Sapajus</taxon>
    </lineage>
</organism>
<dbReference type="Gene3D" id="1.10.10.60">
    <property type="entry name" value="Homeodomain-like"/>
    <property type="match status" value="1"/>
</dbReference>
<evidence type="ECO:0000256" key="7">
    <source>
        <dbReference type="SAM" id="MobiDB-lite"/>
    </source>
</evidence>
<evidence type="ECO:0000256" key="3">
    <source>
        <dbReference type="ARBA" id="ARBA00023155"/>
    </source>
</evidence>
<dbReference type="SUPFAM" id="SSF46689">
    <property type="entry name" value="Homeodomain-like"/>
    <property type="match status" value="1"/>
</dbReference>
<evidence type="ECO:0000256" key="2">
    <source>
        <dbReference type="ARBA" id="ARBA00023125"/>
    </source>
</evidence>
<dbReference type="AlphaFoldDB" id="A0A6J3GLQ2"/>
<evidence type="ECO:0000313" key="9">
    <source>
        <dbReference type="Proteomes" id="UP000504640"/>
    </source>
</evidence>
<keyword evidence="4 5" id="KW-0539">Nucleus</keyword>
<gene>
    <name evidence="10" type="primary">TPRX1</name>
</gene>
<evidence type="ECO:0000256" key="5">
    <source>
        <dbReference type="PROSITE-ProRule" id="PRU00108"/>
    </source>
</evidence>
<keyword evidence="9" id="KW-1185">Reference proteome</keyword>
<dbReference type="CTD" id="284355"/>
<dbReference type="PROSITE" id="PS00027">
    <property type="entry name" value="HOMEOBOX_1"/>
    <property type="match status" value="1"/>
</dbReference>
<evidence type="ECO:0000256" key="1">
    <source>
        <dbReference type="ARBA" id="ARBA00004123"/>
    </source>
</evidence>
<protein>
    <submittedName>
        <fullName evidence="10">Tetra-peptide repeat homeobox protein 1</fullName>
    </submittedName>
</protein>
<dbReference type="GO" id="GO:0005634">
    <property type="term" value="C:nucleus"/>
    <property type="evidence" value="ECO:0007669"/>
    <property type="project" value="UniProtKB-SubCell"/>
</dbReference>
<evidence type="ECO:0000259" key="8">
    <source>
        <dbReference type="PROSITE" id="PS50071"/>
    </source>
</evidence>
<feature type="DNA-binding region" description="Homeobox" evidence="5">
    <location>
        <begin position="35"/>
        <end position="94"/>
    </location>
</feature>
<feature type="region of interest" description="Disordered" evidence="7">
    <location>
        <begin position="1"/>
        <end position="46"/>
    </location>
</feature>
<dbReference type="GO" id="GO:0000981">
    <property type="term" value="F:DNA-binding transcription factor activity, RNA polymerase II-specific"/>
    <property type="evidence" value="ECO:0007669"/>
    <property type="project" value="InterPro"/>
</dbReference>
<keyword evidence="2 5" id="KW-0238">DNA-binding</keyword>
<dbReference type="CDD" id="cd00086">
    <property type="entry name" value="homeodomain"/>
    <property type="match status" value="1"/>
</dbReference>
<keyword evidence="3 5" id="KW-0371">Homeobox</keyword>
<dbReference type="PANTHER" id="PTHR45793">
    <property type="entry name" value="HOMEOBOX PROTEIN"/>
    <property type="match status" value="1"/>
</dbReference>
<dbReference type="SMART" id="SM00389">
    <property type="entry name" value="HOX"/>
    <property type="match status" value="1"/>
</dbReference>
<feature type="compositionally biased region" description="Low complexity" evidence="7">
    <location>
        <begin position="111"/>
        <end position="127"/>
    </location>
</feature>